<evidence type="ECO:0008006" key="3">
    <source>
        <dbReference type="Google" id="ProtNLM"/>
    </source>
</evidence>
<organism evidence="1 2">
    <name type="scientific">Halobacillus salinus</name>
    <dbReference type="NCBI Taxonomy" id="192814"/>
    <lineage>
        <taxon>Bacteria</taxon>
        <taxon>Bacillati</taxon>
        <taxon>Bacillota</taxon>
        <taxon>Bacilli</taxon>
        <taxon>Bacillales</taxon>
        <taxon>Bacillaceae</taxon>
        <taxon>Halobacillus</taxon>
    </lineage>
</organism>
<accession>A0A4Z0H4E3</accession>
<dbReference type="EMBL" id="SRJC01000001">
    <property type="protein sequence ID" value="TGB04321.1"/>
    <property type="molecule type" value="Genomic_DNA"/>
</dbReference>
<dbReference type="AlphaFoldDB" id="A0A4Z0H4E3"/>
<dbReference type="STRING" id="192814.GCA_900166575_01363"/>
<dbReference type="Proteomes" id="UP000297982">
    <property type="component" value="Unassembled WGS sequence"/>
</dbReference>
<gene>
    <name evidence="1" type="ORF">E4663_04820</name>
</gene>
<comment type="caution">
    <text evidence="1">The sequence shown here is derived from an EMBL/GenBank/DDBJ whole genome shotgun (WGS) entry which is preliminary data.</text>
</comment>
<keyword evidence="2" id="KW-1185">Reference proteome</keyword>
<name>A0A4Z0H4E3_9BACI</name>
<dbReference type="Pfam" id="PF11079">
    <property type="entry name" value="YqhG"/>
    <property type="match status" value="1"/>
</dbReference>
<reference evidence="1 2" key="1">
    <citation type="journal article" date="2003" name="Int. J. Syst. Evol. Microbiol.">
        <title>Halobacillus salinus sp. nov., isolated from a salt lake on the coast of the East Sea in Korea.</title>
        <authorList>
            <person name="Yoon J.H."/>
            <person name="Kang K.H."/>
            <person name="Park Y.H."/>
        </authorList>
    </citation>
    <scope>NUCLEOTIDE SEQUENCE [LARGE SCALE GENOMIC DNA]</scope>
    <source>
        <strain evidence="1 2">HSL-3</strain>
    </source>
</reference>
<sequence length="262" mass="30925">MRTPQYTFVREFFTSNGCTISEEGPTHMTIQLTSEMDEEIMNRPFYWHYMKKMNRMGEPMELTFTESKDIEGIYLHPGTPKLHTIFQTAMTRGRTARLYEVTQDKGGLTPWLVINLFLHFRGKQSKNEHLSLGLNLLNGAFVQNTMEFLRQYDFDQHVSDYTFPITPIIQLPSAYRRMEGFVEQYAGSLDHQWAKDSRQHWEQEQSLLNSFYKSGDLSEDYYTNEKEQLSKRYHPRIEMEVVNGGLFYLSQSSNHKILQQDI</sequence>
<evidence type="ECO:0000313" key="2">
    <source>
        <dbReference type="Proteomes" id="UP000297982"/>
    </source>
</evidence>
<evidence type="ECO:0000313" key="1">
    <source>
        <dbReference type="EMBL" id="TGB04321.1"/>
    </source>
</evidence>
<proteinExistence type="predicted"/>
<protein>
    <recommendedName>
        <fullName evidence="3">YqhG family protein</fullName>
    </recommendedName>
</protein>
<dbReference type="RefSeq" id="WP_135326823.1">
    <property type="nucleotide sequence ID" value="NZ_SRJC01000001.1"/>
</dbReference>
<dbReference type="InterPro" id="IPR024562">
    <property type="entry name" value="YqhG"/>
</dbReference>